<dbReference type="AlphaFoldDB" id="A0A060HMC0"/>
<sequence>MVCEKKIGLKSSVLEISTAMCAHHEKSEGGYHMTGVAACILVMGISIAIVILLWAWFGHIGPSFSDDVMLQQQETLRAQYGFEPMPKITEEEAKIPPSLRGLGNN</sequence>
<organism evidence="2 3">
    <name type="scientific">Nitrososphaera viennensis EN76</name>
    <dbReference type="NCBI Taxonomy" id="926571"/>
    <lineage>
        <taxon>Archaea</taxon>
        <taxon>Nitrososphaerota</taxon>
        <taxon>Nitrososphaeria</taxon>
        <taxon>Nitrososphaerales</taxon>
        <taxon>Nitrososphaeraceae</taxon>
        <taxon>Nitrososphaera</taxon>
    </lineage>
</organism>
<evidence type="ECO:0000256" key="1">
    <source>
        <dbReference type="SAM" id="Phobius"/>
    </source>
</evidence>
<keyword evidence="1" id="KW-1133">Transmembrane helix</keyword>
<feature type="transmembrane region" description="Helical" evidence="1">
    <location>
        <begin position="36"/>
        <end position="57"/>
    </location>
</feature>
<name>A0A060HMC0_9ARCH</name>
<keyword evidence="1" id="KW-0812">Transmembrane</keyword>
<evidence type="ECO:0000313" key="3">
    <source>
        <dbReference type="Proteomes" id="UP000027093"/>
    </source>
</evidence>
<keyword evidence="3" id="KW-1185">Reference proteome</keyword>
<dbReference type="EMBL" id="CP007536">
    <property type="protein sequence ID" value="AIC14322.1"/>
    <property type="molecule type" value="Genomic_DNA"/>
</dbReference>
<dbReference type="KEGG" id="nvn:NVIE_001390"/>
<accession>A0A060HMC0</accession>
<keyword evidence="1" id="KW-0472">Membrane</keyword>
<dbReference type="Proteomes" id="UP000027093">
    <property type="component" value="Chromosome"/>
</dbReference>
<protein>
    <submittedName>
        <fullName evidence="2">Uncharacterized protein</fullName>
    </submittedName>
</protein>
<reference evidence="2" key="1">
    <citation type="journal article" date="2014" name="Int. J. Syst. Evol. Microbiol.">
        <title>Nitrososphaera viennensis gen. nov., sp. nov., an aerobic and mesophilic, ammonia-oxidizing archaeon from soil and a member of the archaeal phylum Thaumarchaeota.</title>
        <authorList>
            <person name="Stieglmeier M."/>
            <person name="Klingl A."/>
            <person name="Alves R.J."/>
            <person name="Rittmann S.K."/>
            <person name="Melcher M."/>
            <person name="Leisch N."/>
            <person name="Schleper C."/>
        </authorList>
    </citation>
    <scope>NUCLEOTIDE SEQUENCE [LARGE SCALE GENOMIC DNA]</scope>
    <source>
        <strain evidence="2">EN76</strain>
    </source>
</reference>
<dbReference type="HOGENOM" id="CLU_184935_0_0_2"/>
<evidence type="ECO:0000313" key="2">
    <source>
        <dbReference type="EMBL" id="AIC14322.1"/>
    </source>
</evidence>
<gene>
    <name evidence="2" type="ORF">NVIE_001390</name>
</gene>
<reference evidence="2" key="2">
    <citation type="submission" date="2014-04" db="EMBL/GenBank/DDBJ databases">
        <authorList>
            <person name="Kerou M.L."/>
            <person name="Offre P."/>
            <person name="Spang A.M."/>
            <person name="Schleper C."/>
        </authorList>
    </citation>
    <scope>NUCLEOTIDE SEQUENCE</scope>
    <source>
        <strain evidence="2">EN76</strain>
    </source>
</reference>
<proteinExistence type="predicted"/>